<dbReference type="Proteomes" id="UP000448292">
    <property type="component" value="Unassembled WGS sequence"/>
</dbReference>
<dbReference type="RefSeq" id="WP_144304745.1">
    <property type="nucleotide sequence ID" value="NZ_QMIE01000169.1"/>
</dbReference>
<keyword evidence="1" id="KW-0808">Transferase</keyword>
<comment type="caution">
    <text evidence="1">The sequence shown here is derived from an EMBL/GenBank/DDBJ whole genome shotgun (WGS) entry which is preliminary data.</text>
</comment>
<dbReference type="GO" id="GO:0016740">
    <property type="term" value="F:transferase activity"/>
    <property type="evidence" value="ECO:0007669"/>
    <property type="project" value="UniProtKB-KW"/>
</dbReference>
<feature type="non-terminal residue" evidence="1">
    <location>
        <position position="203"/>
    </location>
</feature>
<reference evidence="1 2" key="1">
    <citation type="submission" date="2018-06" db="EMBL/GenBank/DDBJ databases">
        <title>Complete genome of Desulfovibrio indonesiensis P37SLT.</title>
        <authorList>
            <person name="Crispim J.S."/>
            <person name="Vidigal P.M.P."/>
            <person name="Silva L.C.F."/>
            <person name="Laguardia C.N."/>
            <person name="Araujo L.C."/>
            <person name="Dias R.S."/>
            <person name="Sousa M.P."/>
            <person name="Paula S.O."/>
            <person name="Silva C."/>
        </authorList>
    </citation>
    <scope>NUCLEOTIDE SEQUENCE [LARGE SCALE GENOMIC DNA]</scope>
    <source>
        <strain evidence="1 2">P37SLT</strain>
    </source>
</reference>
<gene>
    <name evidence="1" type="ORF">DPQ33_19170</name>
</gene>
<dbReference type="AlphaFoldDB" id="A0A7M3M9X9"/>
<proteinExistence type="predicted"/>
<sequence length="203" mass="23846">YKTKELKRRLKLLSLSRQLQDKRKEKIDVSSVKKILFPFVDLGIGDAVCHTGIWRNLKDAGYQLQVIVEERNRDLFEKMTDIDEVYVVDINNIKAMKDIETDLVISHYSWMKRKELFNTQILAKIHYKYAIGFGGWLEKPYNLMLPISCEFHITYPQKKILNALNVKPEFLGYSLAVLPEHEDFIDNYLQPHSGKKIVELNPF</sequence>
<protein>
    <submittedName>
        <fullName evidence="1">Lipopolysaccharide heptosyltransferase family protein</fullName>
    </submittedName>
</protein>
<evidence type="ECO:0000313" key="2">
    <source>
        <dbReference type="Proteomes" id="UP000448292"/>
    </source>
</evidence>
<name>A0A7M3M9X9_9BACT</name>
<dbReference type="SUPFAM" id="SSF53756">
    <property type="entry name" value="UDP-Glycosyltransferase/glycogen phosphorylase"/>
    <property type="match status" value="1"/>
</dbReference>
<keyword evidence="2" id="KW-1185">Reference proteome</keyword>
<evidence type="ECO:0000313" key="1">
    <source>
        <dbReference type="EMBL" id="TVM08546.1"/>
    </source>
</evidence>
<dbReference type="Gene3D" id="3.40.50.2000">
    <property type="entry name" value="Glycogen Phosphorylase B"/>
    <property type="match status" value="1"/>
</dbReference>
<feature type="non-terminal residue" evidence="1">
    <location>
        <position position="1"/>
    </location>
</feature>
<organism evidence="1 2">
    <name type="scientific">Oceanidesulfovibrio indonesiensis</name>
    <dbReference type="NCBI Taxonomy" id="54767"/>
    <lineage>
        <taxon>Bacteria</taxon>
        <taxon>Pseudomonadati</taxon>
        <taxon>Thermodesulfobacteriota</taxon>
        <taxon>Desulfovibrionia</taxon>
        <taxon>Desulfovibrionales</taxon>
        <taxon>Desulfovibrionaceae</taxon>
        <taxon>Oceanidesulfovibrio</taxon>
    </lineage>
</organism>
<accession>A0A7M3M9X9</accession>
<dbReference type="EMBL" id="QMIE01000169">
    <property type="protein sequence ID" value="TVM08546.1"/>
    <property type="molecule type" value="Genomic_DNA"/>
</dbReference>